<comment type="caution">
    <text evidence="4">The sequence shown here is derived from an EMBL/GenBank/DDBJ whole genome shotgun (WGS) entry which is preliminary data.</text>
</comment>
<feature type="region of interest" description="Disordered" evidence="1">
    <location>
        <begin position="1"/>
        <end position="26"/>
    </location>
</feature>
<dbReference type="EMBL" id="VFPN01000001">
    <property type="protein sequence ID" value="TQM65878.1"/>
    <property type="molecule type" value="Genomic_DNA"/>
</dbReference>
<keyword evidence="2" id="KW-0472">Membrane</keyword>
<feature type="domain" description="YdbS-like PH" evidence="3">
    <location>
        <begin position="361"/>
        <end position="441"/>
    </location>
</feature>
<sequence length="577" mass="61881">MTDATPPVPEHESAPPRFPSVPGHYPTQTPVPVAPEAVSLTDGQWRRMHPATPFLRGGLALVAIVGVLIANLRDRAVNLFVPDPGSSGRGGGEDEGFYRSLDEFGGVWLVGGLGILLVIALVVAFSYFSWRRNTYRVTDDAVEVRSGILNRQHRQAPLDRIQGVNINKPLFARLLGAAKLTVATAGQGSNVELSYLRAVDADELRRAILGLVAQHRRVAAGAVRPGGTLADTVHPPAAPVAPRPLVLGPDGQPLPGQIGPGSSPLGGLDDPLTRRVNEFFAPEPELLEVEPDSIVRIPPARLVASLIYNWGLVWVLVVVAGAIVVPLVVPEVHGWIWFILVPFVIAMTGAIVSQTLKLLRFSIAQTRDGVRIGYGLLSITNETIPPGRIHAVEVKQPALWRGLDWWTIRITRAGSATVDSNGTVAMNTLLPVGSRADVERVLAVLLPEHTIPAEVVEAGLTGTGDSGGYTGSPRRSWVYLLWGRRRNGVQITAHTALIRRGVLSRRLVAVPLARVQSVSLTQGWLARQLRVASLQPQVVLGSIVTLVTALDRDVALRLINEMSSAITAASAHDDRAG</sequence>
<evidence type="ECO:0000256" key="1">
    <source>
        <dbReference type="SAM" id="MobiDB-lite"/>
    </source>
</evidence>
<feature type="transmembrane region" description="Helical" evidence="2">
    <location>
        <begin position="54"/>
        <end position="72"/>
    </location>
</feature>
<feature type="transmembrane region" description="Helical" evidence="2">
    <location>
        <begin position="306"/>
        <end position="329"/>
    </location>
</feature>
<protein>
    <submittedName>
        <fullName evidence="4">Putative membrane protein</fullName>
    </submittedName>
</protein>
<feature type="transmembrane region" description="Helical" evidence="2">
    <location>
        <begin position="107"/>
        <end position="128"/>
    </location>
</feature>
<gene>
    <name evidence="4" type="ORF">FB466_0695</name>
</gene>
<dbReference type="PIRSF" id="PIRSF026631">
    <property type="entry name" value="UCP026631"/>
    <property type="match status" value="1"/>
</dbReference>
<dbReference type="InterPro" id="IPR014529">
    <property type="entry name" value="UCP026631"/>
</dbReference>
<dbReference type="PANTHER" id="PTHR34473:SF2">
    <property type="entry name" value="UPF0699 TRANSMEMBRANE PROTEIN YDBT"/>
    <property type="match status" value="1"/>
</dbReference>
<dbReference type="Pfam" id="PF03703">
    <property type="entry name" value="bPH_2"/>
    <property type="match status" value="3"/>
</dbReference>
<dbReference type="InterPro" id="IPR005182">
    <property type="entry name" value="YdbS-like_PH"/>
</dbReference>
<dbReference type="RefSeq" id="WP_141915839.1">
    <property type="nucleotide sequence ID" value="NZ_BAAAYS010000030.1"/>
</dbReference>
<feature type="transmembrane region" description="Helical" evidence="2">
    <location>
        <begin position="335"/>
        <end position="352"/>
    </location>
</feature>
<organism evidence="4 5">
    <name type="scientific">Klugiella xanthotipulae</name>
    <dbReference type="NCBI Taxonomy" id="244735"/>
    <lineage>
        <taxon>Bacteria</taxon>
        <taxon>Bacillati</taxon>
        <taxon>Actinomycetota</taxon>
        <taxon>Actinomycetes</taxon>
        <taxon>Micrococcales</taxon>
        <taxon>Microbacteriaceae</taxon>
        <taxon>Klugiella</taxon>
    </lineage>
</organism>
<feature type="domain" description="YdbS-like PH" evidence="3">
    <location>
        <begin position="130"/>
        <end position="208"/>
    </location>
</feature>
<evidence type="ECO:0000256" key="2">
    <source>
        <dbReference type="SAM" id="Phobius"/>
    </source>
</evidence>
<dbReference type="OrthoDB" id="3190163at2"/>
<keyword evidence="2" id="KW-0812">Transmembrane</keyword>
<name>A0A543I5M7_9MICO</name>
<evidence type="ECO:0000313" key="5">
    <source>
        <dbReference type="Proteomes" id="UP000318331"/>
    </source>
</evidence>
<accession>A0A543I5M7</accession>
<reference evidence="4 5" key="1">
    <citation type="submission" date="2019-06" db="EMBL/GenBank/DDBJ databases">
        <title>Sequencing the genomes of 1000 actinobacteria strains.</title>
        <authorList>
            <person name="Klenk H.-P."/>
        </authorList>
    </citation>
    <scope>NUCLEOTIDE SEQUENCE [LARGE SCALE GENOMIC DNA]</scope>
    <source>
        <strain evidence="4 5">DSM 18031</strain>
    </source>
</reference>
<proteinExistence type="predicted"/>
<dbReference type="PANTHER" id="PTHR34473">
    <property type="entry name" value="UPF0699 TRANSMEMBRANE PROTEIN YDBS"/>
    <property type="match status" value="1"/>
</dbReference>
<feature type="domain" description="YdbS-like PH" evidence="3">
    <location>
        <begin position="485"/>
        <end position="549"/>
    </location>
</feature>
<keyword evidence="2" id="KW-1133">Transmembrane helix</keyword>
<dbReference type="AlphaFoldDB" id="A0A543I5M7"/>
<evidence type="ECO:0000313" key="4">
    <source>
        <dbReference type="EMBL" id="TQM65878.1"/>
    </source>
</evidence>
<keyword evidence="5" id="KW-1185">Reference proteome</keyword>
<dbReference type="Proteomes" id="UP000318331">
    <property type="component" value="Unassembled WGS sequence"/>
</dbReference>
<evidence type="ECO:0000259" key="3">
    <source>
        <dbReference type="Pfam" id="PF03703"/>
    </source>
</evidence>